<protein>
    <submittedName>
        <fullName evidence="3">Aromatic compound dioxygenase</fullName>
    </submittedName>
</protein>
<dbReference type="GO" id="GO:0008199">
    <property type="term" value="F:ferric iron binding"/>
    <property type="evidence" value="ECO:0007669"/>
    <property type="project" value="InterPro"/>
</dbReference>
<organism evidence="3 4">
    <name type="scientific">Armillaria borealis</name>
    <dbReference type="NCBI Taxonomy" id="47425"/>
    <lineage>
        <taxon>Eukaryota</taxon>
        <taxon>Fungi</taxon>
        <taxon>Dikarya</taxon>
        <taxon>Basidiomycota</taxon>
        <taxon>Agaricomycotina</taxon>
        <taxon>Agaricomycetes</taxon>
        <taxon>Agaricomycetidae</taxon>
        <taxon>Agaricales</taxon>
        <taxon>Marasmiineae</taxon>
        <taxon>Physalacriaceae</taxon>
        <taxon>Armillaria</taxon>
    </lineage>
</organism>
<dbReference type="EMBL" id="JAUEPT010000033">
    <property type="protein sequence ID" value="KAK0440641.1"/>
    <property type="molecule type" value="Genomic_DNA"/>
</dbReference>
<sequence length="388" mass="41230">MLYLTSLVSVALLVANRVVGHPGQAPPTSVELARRAQLDTATRRSLADCQSHLSHRGYTDRSTARRMALAKELREKHGLATRSPYKRALSVDDVVNTNHLSNVTGLTANSDPFSSTASCVLTPELDEGPNYVQGSYVRSDISEDQTGVLSYVDIELIDVSTCTPIPGVYLDVWHCNSTGVYSGIIAESNGDSSDESNLNKTFLHGIQPTNDEGYAQFKTVFPGHYTGRSTHFHLMVHENGTLFDNGQVFFDQDLITAVEATSPYNTSGIAITKNEDDPDLTAAVTPDSGTGVDPILEYVYLGDDLSAGLLLWGTVGVDLTASYESTPGGYLTEAGVVKNSNSGSGMDSTDAGPDGGNSTTTVTDSGNSTNTDSESSSTTQLLCTCTSI</sequence>
<accession>A0AA39MMV7</accession>
<dbReference type="GO" id="GO:0016702">
    <property type="term" value="F:oxidoreductase activity, acting on single donors with incorporation of molecular oxygen, incorporation of two atoms of oxygen"/>
    <property type="evidence" value="ECO:0007669"/>
    <property type="project" value="InterPro"/>
</dbReference>
<gene>
    <name evidence="3" type="ORF">EV421DRAFT_1816087</name>
</gene>
<dbReference type="Gene3D" id="2.60.130.10">
    <property type="entry name" value="Aromatic compound dioxygenase"/>
    <property type="match status" value="1"/>
</dbReference>
<dbReference type="CDD" id="cd03457">
    <property type="entry name" value="intradiol_dioxygenase_like"/>
    <property type="match status" value="1"/>
</dbReference>
<evidence type="ECO:0000256" key="1">
    <source>
        <dbReference type="SAM" id="MobiDB-lite"/>
    </source>
</evidence>
<feature type="compositionally biased region" description="Low complexity" evidence="1">
    <location>
        <begin position="356"/>
        <end position="376"/>
    </location>
</feature>
<feature type="signal peptide" evidence="2">
    <location>
        <begin position="1"/>
        <end position="20"/>
    </location>
</feature>
<feature type="region of interest" description="Disordered" evidence="1">
    <location>
        <begin position="341"/>
        <end position="376"/>
    </location>
</feature>
<keyword evidence="3" id="KW-0560">Oxidoreductase</keyword>
<keyword evidence="3" id="KW-0223">Dioxygenase</keyword>
<name>A0AA39MMV7_9AGAR</name>
<proteinExistence type="predicted"/>
<evidence type="ECO:0000313" key="3">
    <source>
        <dbReference type="EMBL" id="KAK0440641.1"/>
    </source>
</evidence>
<evidence type="ECO:0000256" key="2">
    <source>
        <dbReference type="SAM" id="SignalP"/>
    </source>
</evidence>
<evidence type="ECO:0000313" key="4">
    <source>
        <dbReference type="Proteomes" id="UP001175226"/>
    </source>
</evidence>
<feature type="chain" id="PRO_5041289452" evidence="2">
    <location>
        <begin position="21"/>
        <end position="388"/>
    </location>
</feature>
<dbReference type="Proteomes" id="UP001175226">
    <property type="component" value="Unassembled WGS sequence"/>
</dbReference>
<comment type="caution">
    <text evidence="3">The sequence shown here is derived from an EMBL/GenBank/DDBJ whole genome shotgun (WGS) entry which is preliminary data.</text>
</comment>
<dbReference type="AlphaFoldDB" id="A0AA39MMV7"/>
<dbReference type="InterPro" id="IPR015889">
    <property type="entry name" value="Intradiol_dOase_core"/>
</dbReference>
<keyword evidence="4" id="KW-1185">Reference proteome</keyword>
<keyword evidence="2" id="KW-0732">Signal</keyword>
<dbReference type="SUPFAM" id="SSF49482">
    <property type="entry name" value="Aromatic compound dioxygenase"/>
    <property type="match status" value="1"/>
</dbReference>
<reference evidence="3" key="1">
    <citation type="submission" date="2023-06" db="EMBL/GenBank/DDBJ databases">
        <authorList>
            <consortium name="Lawrence Berkeley National Laboratory"/>
            <person name="Ahrendt S."/>
            <person name="Sahu N."/>
            <person name="Indic B."/>
            <person name="Wong-Bajracharya J."/>
            <person name="Merenyi Z."/>
            <person name="Ke H.-M."/>
            <person name="Monk M."/>
            <person name="Kocsube S."/>
            <person name="Drula E."/>
            <person name="Lipzen A."/>
            <person name="Balint B."/>
            <person name="Henrissat B."/>
            <person name="Andreopoulos B."/>
            <person name="Martin F.M."/>
            <person name="Harder C.B."/>
            <person name="Rigling D."/>
            <person name="Ford K.L."/>
            <person name="Foster G.D."/>
            <person name="Pangilinan J."/>
            <person name="Papanicolaou A."/>
            <person name="Barry K."/>
            <person name="LaButti K."/>
            <person name="Viragh M."/>
            <person name="Koriabine M."/>
            <person name="Yan M."/>
            <person name="Riley R."/>
            <person name="Champramary S."/>
            <person name="Plett K.L."/>
            <person name="Tsai I.J."/>
            <person name="Slot J."/>
            <person name="Sipos G."/>
            <person name="Plett J."/>
            <person name="Nagy L.G."/>
            <person name="Grigoriev I.V."/>
        </authorList>
    </citation>
    <scope>NUCLEOTIDE SEQUENCE</scope>
    <source>
        <strain evidence="3">FPL87.14</strain>
    </source>
</reference>
<dbReference type="PANTHER" id="PTHR34315:SF1">
    <property type="entry name" value="INTRADIOL RING-CLEAVAGE DIOXYGENASES DOMAIN-CONTAINING PROTEIN-RELATED"/>
    <property type="match status" value="1"/>
</dbReference>
<dbReference type="PANTHER" id="PTHR34315">
    <property type="match status" value="1"/>
</dbReference>